<reference evidence="1 2" key="1">
    <citation type="submission" date="2014-09" db="EMBL/GenBank/DDBJ databases">
        <title>Genome sequence of Flavobacterium aquidurense RC62.</title>
        <authorList>
            <person name="Kim J.F."/>
            <person name="Kwak M.-J."/>
        </authorList>
    </citation>
    <scope>NUCLEOTIDE SEQUENCE [LARGE SCALE GENOMIC DNA]</scope>
    <source>
        <strain evidence="1 2">RC62</strain>
    </source>
</reference>
<protein>
    <submittedName>
        <fullName evidence="1">Uncharacterized protein</fullName>
    </submittedName>
</protein>
<proteinExistence type="predicted"/>
<dbReference type="Proteomes" id="UP000050443">
    <property type="component" value="Unassembled WGS sequence"/>
</dbReference>
<dbReference type="STRING" id="362413.RC62_2653"/>
<name>A0A0Q0RYL9_9FLAO</name>
<dbReference type="PATRIC" id="fig|362413.3.peg.2600"/>
<sequence>MCFYFVYLVNRLIDKPTIIFSFGAVSCSRSLGTLQSFLFLKKK</sequence>
<evidence type="ECO:0000313" key="1">
    <source>
        <dbReference type="EMBL" id="KQB37487.1"/>
    </source>
</evidence>
<gene>
    <name evidence="1" type="ORF">RC62_2653</name>
</gene>
<evidence type="ECO:0000313" key="2">
    <source>
        <dbReference type="Proteomes" id="UP000050443"/>
    </source>
</evidence>
<dbReference type="EMBL" id="JRLF01000015">
    <property type="protein sequence ID" value="KQB37487.1"/>
    <property type="molecule type" value="Genomic_DNA"/>
</dbReference>
<dbReference type="AlphaFoldDB" id="A0A0Q0RYL9"/>
<organism evidence="1 2">
    <name type="scientific">Flavobacterium aquidurense</name>
    <dbReference type="NCBI Taxonomy" id="362413"/>
    <lineage>
        <taxon>Bacteria</taxon>
        <taxon>Pseudomonadati</taxon>
        <taxon>Bacteroidota</taxon>
        <taxon>Flavobacteriia</taxon>
        <taxon>Flavobacteriales</taxon>
        <taxon>Flavobacteriaceae</taxon>
        <taxon>Flavobacterium</taxon>
    </lineage>
</organism>
<comment type="caution">
    <text evidence="1">The sequence shown here is derived from an EMBL/GenBank/DDBJ whole genome shotgun (WGS) entry which is preliminary data.</text>
</comment>
<accession>A0A0Q0RYL9</accession>